<accession>A0A8E2B3Y5</accession>
<dbReference type="RefSeq" id="WP_183124022.1">
    <property type="nucleotide sequence ID" value="NZ_JACJHR010000016.1"/>
</dbReference>
<reference evidence="2 3" key="1">
    <citation type="submission" date="2020-08" db="EMBL/GenBank/DDBJ databases">
        <title>Amycolatopsis echigonensis JCM 21831.</title>
        <authorList>
            <person name="Tedsree N."/>
            <person name="Kuncharoen N."/>
            <person name="Likhitwitayawuid K."/>
            <person name="Tanasupawat S."/>
        </authorList>
    </citation>
    <scope>NUCLEOTIDE SEQUENCE [LARGE SCALE GENOMIC DNA]</scope>
    <source>
        <strain evidence="2 3">JCM 21831</strain>
    </source>
</reference>
<evidence type="ECO:0000313" key="2">
    <source>
        <dbReference type="EMBL" id="MBB2500252.1"/>
    </source>
</evidence>
<dbReference type="Proteomes" id="UP000550260">
    <property type="component" value="Unassembled WGS sequence"/>
</dbReference>
<comment type="caution">
    <text evidence="2">The sequence shown here is derived from an EMBL/GenBank/DDBJ whole genome shotgun (WGS) entry which is preliminary data.</text>
</comment>
<feature type="transmembrane region" description="Helical" evidence="1">
    <location>
        <begin position="16"/>
        <end position="34"/>
    </location>
</feature>
<evidence type="ECO:0000256" key="1">
    <source>
        <dbReference type="SAM" id="Phobius"/>
    </source>
</evidence>
<organism evidence="2 3">
    <name type="scientific">Amycolatopsis echigonensis</name>
    <dbReference type="NCBI Taxonomy" id="2576905"/>
    <lineage>
        <taxon>Bacteria</taxon>
        <taxon>Bacillati</taxon>
        <taxon>Actinomycetota</taxon>
        <taxon>Actinomycetes</taxon>
        <taxon>Pseudonocardiales</taxon>
        <taxon>Pseudonocardiaceae</taxon>
        <taxon>Amycolatopsis</taxon>
    </lineage>
</organism>
<evidence type="ECO:0008006" key="4">
    <source>
        <dbReference type="Google" id="ProtNLM"/>
    </source>
</evidence>
<proteinExistence type="predicted"/>
<feature type="transmembrane region" description="Helical" evidence="1">
    <location>
        <begin position="40"/>
        <end position="59"/>
    </location>
</feature>
<protein>
    <recommendedName>
        <fullName evidence="4">Holin</fullName>
    </recommendedName>
</protein>
<keyword evidence="1" id="KW-0472">Membrane</keyword>
<name>A0A8E2B3Y5_9PSEU</name>
<sequence length="72" mass="7617">MSEQPKSRVGTEPVSLAEAVRLVLVAVVAGGWLAIPDTTINIIVSTVGVLGSILSTILARRRVVPVARLDRQ</sequence>
<dbReference type="EMBL" id="JACJHR010000016">
    <property type="protein sequence ID" value="MBB2500252.1"/>
    <property type="molecule type" value="Genomic_DNA"/>
</dbReference>
<keyword evidence="1" id="KW-0812">Transmembrane</keyword>
<dbReference type="AlphaFoldDB" id="A0A8E2B3Y5"/>
<keyword evidence="1" id="KW-1133">Transmembrane helix</keyword>
<gene>
    <name evidence="2" type="ORF">H5411_14100</name>
</gene>
<evidence type="ECO:0000313" key="3">
    <source>
        <dbReference type="Proteomes" id="UP000550260"/>
    </source>
</evidence>